<evidence type="ECO:0000256" key="1">
    <source>
        <dbReference type="ARBA" id="ARBA00022729"/>
    </source>
</evidence>
<dbReference type="NCBIfam" id="TIGR02795">
    <property type="entry name" value="tol_pal_ybgF"/>
    <property type="match status" value="1"/>
</dbReference>
<feature type="repeat" description="TPR" evidence="2">
    <location>
        <begin position="155"/>
        <end position="188"/>
    </location>
</feature>
<name>A0ABM8EFG1_9BACT</name>
<dbReference type="EMBL" id="AP027151">
    <property type="protein sequence ID" value="BDV41104.1"/>
    <property type="molecule type" value="Genomic_DNA"/>
</dbReference>
<dbReference type="SUPFAM" id="SSF48452">
    <property type="entry name" value="TPR-like"/>
    <property type="match status" value="1"/>
</dbReference>
<feature type="chain" id="PRO_5047434253" evidence="4">
    <location>
        <begin position="22"/>
        <end position="276"/>
    </location>
</feature>
<dbReference type="PANTHER" id="PTHR37423">
    <property type="entry name" value="SOLUBLE LYTIC MUREIN TRANSGLYCOSYLASE-RELATED"/>
    <property type="match status" value="1"/>
</dbReference>
<keyword evidence="2" id="KW-0802">TPR repeat</keyword>
<evidence type="ECO:0000259" key="5">
    <source>
        <dbReference type="Pfam" id="PF13525"/>
    </source>
</evidence>
<dbReference type="Pfam" id="PF13525">
    <property type="entry name" value="YfiO"/>
    <property type="match status" value="1"/>
</dbReference>
<dbReference type="Gene3D" id="1.25.40.10">
    <property type="entry name" value="Tetratricopeptide repeat domain"/>
    <property type="match status" value="1"/>
</dbReference>
<gene>
    <name evidence="6" type="ORF">GURASL_00270</name>
</gene>
<keyword evidence="1 4" id="KW-0732">Signal</keyword>
<evidence type="ECO:0000256" key="4">
    <source>
        <dbReference type="SAM" id="SignalP"/>
    </source>
</evidence>
<feature type="signal peptide" evidence="4">
    <location>
        <begin position="1"/>
        <end position="21"/>
    </location>
</feature>
<accession>A0ABM8EFG1</accession>
<sequence length="276" mass="31066">MKIAKLFCVIALLTLAGCATRSDLDVVQRDNEELKSRLFQLEKDLNGVKTEARASVEGTLKDFQTERETERKGLADMQASMDGMKVDTQVLAGKIDDLSIAAKKPAEDVALLRDDLERRLTGIEQRLGKVETGLDDAVKKITALEAARAQEAQTPEALYQKGLDTYRAGDFPTARDTFNKFLELYPKNDLAANAHYWVGETYYSEKKYEQAILEFQNVIKNYPGKEKVPAAMFKQAVSFAEIGDNKSARYVLRKLIEDYPASEEAKRAKEKLKELK</sequence>
<feature type="repeat" description="TPR" evidence="2">
    <location>
        <begin position="192"/>
        <end position="225"/>
    </location>
</feature>
<evidence type="ECO:0000256" key="2">
    <source>
        <dbReference type="PROSITE-ProRule" id="PRU00339"/>
    </source>
</evidence>
<dbReference type="InterPro" id="IPR014162">
    <property type="entry name" value="CpoB_C"/>
</dbReference>
<dbReference type="HAMAP" id="MF_02066">
    <property type="entry name" value="CpoB"/>
    <property type="match status" value="1"/>
</dbReference>
<dbReference type="InterPro" id="IPR019734">
    <property type="entry name" value="TPR_rpt"/>
</dbReference>
<feature type="coiled-coil region" evidence="3">
    <location>
        <begin position="24"/>
        <end position="51"/>
    </location>
</feature>
<dbReference type="SMART" id="SM00028">
    <property type="entry name" value="TPR"/>
    <property type="match status" value="2"/>
</dbReference>
<feature type="domain" description="Outer membrane lipoprotein BamD-like" evidence="5">
    <location>
        <begin position="152"/>
        <end position="276"/>
    </location>
</feature>
<dbReference type="PROSITE" id="PS51257">
    <property type="entry name" value="PROKAR_LIPOPROTEIN"/>
    <property type="match status" value="1"/>
</dbReference>
<dbReference type="RefSeq" id="WP_282001052.1">
    <property type="nucleotide sequence ID" value="NZ_AP027151.1"/>
</dbReference>
<keyword evidence="3" id="KW-0175">Coiled coil</keyword>
<keyword evidence="7" id="KW-1185">Reference proteome</keyword>
<evidence type="ECO:0000313" key="6">
    <source>
        <dbReference type="EMBL" id="BDV41104.1"/>
    </source>
</evidence>
<evidence type="ECO:0000256" key="3">
    <source>
        <dbReference type="SAM" id="Coils"/>
    </source>
</evidence>
<dbReference type="InterPro" id="IPR011990">
    <property type="entry name" value="TPR-like_helical_dom_sf"/>
</dbReference>
<protein>
    <submittedName>
        <fullName evidence="6">Lipoprotein</fullName>
    </submittedName>
</protein>
<dbReference type="PANTHER" id="PTHR37423:SF6">
    <property type="entry name" value="CELL DIVISION COORDINATOR CPOB"/>
    <property type="match status" value="1"/>
</dbReference>
<dbReference type="Proteomes" id="UP001317705">
    <property type="component" value="Chromosome"/>
</dbReference>
<evidence type="ECO:0000313" key="7">
    <source>
        <dbReference type="Proteomes" id="UP001317705"/>
    </source>
</evidence>
<reference evidence="6 7" key="1">
    <citation type="submission" date="2022-12" db="EMBL/GenBank/DDBJ databases">
        <title>Polyphasic characterization of Geotalea uranireducens NIT-SL11 newly isolated from a complex of sewage sludge and microbially reduced graphene oxide.</title>
        <authorList>
            <person name="Xie L."/>
            <person name="Yoshida N."/>
            <person name="Meng L."/>
        </authorList>
    </citation>
    <scope>NUCLEOTIDE SEQUENCE [LARGE SCALE GENOMIC DNA]</scope>
    <source>
        <strain evidence="6 7">NIT-SL11</strain>
    </source>
</reference>
<dbReference type="PROSITE" id="PS50005">
    <property type="entry name" value="TPR"/>
    <property type="match status" value="2"/>
</dbReference>
<keyword evidence="6" id="KW-0449">Lipoprotein</keyword>
<proteinExistence type="inferred from homology"/>
<dbReference type="InterPro" id="IPR034706">
    <property type="entry name" value="CpoB"/>
</dbReference>
<dbReference type="InterPro" id="IPR039565">
    <property type="entry name" value="BamD-like"/>
</dbReference>
<organism evidence="6 7">
    <name type="scientific">Geotalea uraniireducens</name>
    <dbReference type="NCBI Taxonomy" id="351604"/>
    <lineage>
        <taxon>Bacteria</taxon>
        <taxon>Pseudomonadati</taxon>
        <taxon>Thermodesulfobacteriota</taxon>
        <taxon>Desulfuromonadia</taxon>
        <taxon>Geobacterales</taxon>
        <taxon>Geobacteraceae</taxon>
        <taxon>Geotalea</taxon>
    </lineage>
</organism>